<keyword evidence="1" id="KW-0472">Membrane</keyword>
<dbReference type="GeneID" id="87811253"/>
<name>A0AAF1BKF0_9TREE</name>
<feature type="transmembrane region" description="Helical" evidence="1">
    <location>
        <begin position="50"/>
        <end position="69"/>
    </location>
</feature>
<feature type="signal peptide" evidence="2">
    <location>
        <begin position="1"/>
        <end position="19"/>
    </location>
</feature>
<evidence type="ECO:0000256" key="2">
    <source>
        <dbReference type="SAM" id="SignalP"/>
    </source>
</evidence>
<dbReference type="AlphaFoldDB" id="A0AAF1BKF0"/>
<accession>A0AAF1BKF0</accession>
<organism evidence="3 4">
    <name type="scientific">Vanrija pseudolonga</name>
    <dbReference type="NCBI Taxonomy" id="143232"/>
    <lineage>
        <taxon>Eukaryota</taxon>
        <taxon>Fungi</taxon>
        <taxon>Dikarya</taxon>
        <taxon>Basidiomycota</taxon>
        <taxon>Agaricomycotina</taxon>
        <taxon>Tremellomycetes</taxon>
        <taxon>Trichosporonales</taxon>
        <taxon>Trichosporonaceae</taxon>
        <taxon>Vanrija</taxon>
    </lineage>
</organism>
<proteinExistence type="predicted"/>
<gene>
    <name evidence="3" type="ORF">LOC62_06G008085</name>
</gene>
<evidence type="ECO:0000256" key="1">
    <source>
        <dbReference type="SAM" id="Phobius"/>
    </source>
</evidence>
<sequence>MDTMKLSALLVFAAACVVAATTNGTAAPVDALDSLDSRLARLPKDEAEQTTRWLVGGLLGASTLALAIAKELRREPKWRGVA</sequence>
<evidence type="ECO:0000313" key="4">
    <source>
        <dbReference type="Proteomes" id="UP000827549"/>
    </source>
</evidence>
<dbReference type="RefSeq" id="XP_062630592.1">
    <property type="nucleotide sequence ID" value="XM_062774608.1"/>
</dbReference>
<dbReference type="EMBL" id="CP086719">
    <property type="protein sequence ID" value="WOO84566.1"/>
    <property type="molecule type" value="Genomic_DNA"/>
</dbReference>
<keyword evidence="1" id="KW-1133">Transmembrane helix</keyword>
<feature type="chain" id="PRO_5042033992" evidence="2">
    <location>
        <begin position="20"/>
        <end position="82"/>
    </location>
</feature>
<keyword evidence="2" id="KW-0732">Signal</keyword>
<keyword evidence="1" id="KW-0812">Transmembrane</keyword>
<dbReference type="PROSITE" id="PS51257">
    <property type="entry name" value="PROKAR_LIPOPROTEIN"/>
    <property type="match status" value="1"/>
</dbReference>
<reference evidence="3" key="1">
    <citation type="submission" date="2023-10" db="EMBL/GenBank/DDBJ databases">
        <authorList>
            <person name="Noh H."/>
        </authorList>
    </citation>
    <scope>NUCLEOTIDE SEQUENCE</scope>
    <source>
        <strain evidence="3">DUCC4014</strain>
    </source>
</reference>
<keyword evidence="4" id="KW-1185">Reference proteome</keyword>
<evidence type="ECO:0000313" key="3">
    <source>
        <dbReference type="EMBL" id="WOO84566.1"/>
    </source>
</evidence>
<dbReference type="Proteomes" id="UP000827549">
    <property type="component" value="Chromosome 6"/>
</dbReference>
<protein>
    <submittedName>
        <fullName evidence="3">Uncharacterized protein</fullName>
    </submittedName>
</protein>